<gene>
    <name evidence="6" type="ORF">SAMN05421543_102229</name>
</gene>
<dbReference type="AlphaFoldDB" id="A0A1I7GIP1"/>
<keyword evidence="1" id="KW-0805">Transcription regulation</keyword>
<dbReference type="Gene3D" id="1.10.10.10">
    <property type="entry name" value="Winged helix-like DNA-binding domain superfamily/Winged helix DNA-binding domain"/>
    <property type="match status" value="1"/>
</dbReference>
<dbReference type="SMART" id="SM00345">
    <property type="entry name" value="HTH_GNTR"/>
    <property type="match status" value="1"/>
</dbReference>
<keyword evidence="2" id="KW-0238">DNA-binding</keyword>
<dbReference type="InterPro" id="IPR000524">
    <property type="entry name" value="Tscrpt_reg_HTH_GntR"/>
</dbReference>
<feature type="region of interest" description="Disordered" evidence="4">
    <location>
        <begin position="239"/>
        <end position="275"/>
    </location>
</feature>
<keyword evidence="7" id="KW-1185">Reference proteome</keyword>
<proteinExistence type="predicted"/>
<keyword evidence="6" id="KW-0670">Pyruvate</keyword>
<dbReference type="Gene3D" id="1.20.120.530">
    <property type="entry name" value="GntR ligand-binding domain-like"/>
    <property type="match status" value="1"/>
</dbReference>
<dbReference type="InterPro" id="IPR036390">
    <property type="entry name" value="WH_DNA-bd_sf"/>
</dbReference>
<dbReference type="InterPro" id="IPR008920">
    <property type="entry name" value="TF_FadR/GntR_C"/>
</dbReference>
<name>A0A1I7GIP1_9BACL</name>
<evidence type="ECO:0000256" key="3">
    <source>
        <dbReference type="ARBA" id="ARBA00023163"/>
    </source>
</evidence>
<keyword evidence="3" id="KW-0804">Transcription</keyword>
<dbReference type="SUPFAM" id="SSF48008">
    <property type="entry name" value="GntR ligand-binding domain-like"/>
    <property type="match status" value="1"/>
</dbReference>
<reference evidence="7" key="1">
    <citation type="submission" date="2016-10" db="EMBL/GenBank/DDBJ databases">
        <authorList>
            <person name="Varghese N."/>
        </authorList>
    </citation>
    <scope>NUCLEOTIDE SEQUENCE [LARGE SCALE GENOMIC DNA]</scope>
    <source>
        <strain evidence="7">DSM 17980</strain>
    </source>
</reference>
<dbReference type="InterPro" id="IPR011711">
    <property type="entry name" value="GntR_C"/>
</dbReference>
<dbReference type="EMBL" id="FPBV01000002">
    <property type="protein sequence ID" value="SFU48289.1"/>
    <property type="molecule type" value="Genomic_DNA"/>
</dbReference>
<dbReference type="GO" id="GO:0003677">
    <property type="term" value="F:DNA binding"/>
    <property type="evidence" value="ECO:0007669"/>
    <property type="project" value="UniProtKB-KW"/>
</dbReference>
<feature type="domain" description="HTH gntR-type" evidence="5">
    <location>
        <begin position="7"/>
        <end position="75"/>
    </location>
</feature>
<dbReference type="InterPro" id="IPR036388">
    <property type="entry name" value="WH-like_DNA-bd_sf"/>
</dbReference>
<accession>A0A1I7GIP1</accession>
<dbReference type="SUPFAM" id="SSF46785">
    <property type="entry name" value="Winged helix' DNA-binding domain"/>
    <property type="match status" value="1"/>
</dbReference>
<dbReference type="Proteomes" id="UP000183508">
    <property type="component" value="Unassembled WGS sequence"/>
</dbReference>
<evidence type="ECO:0000259" key="5">
    <source>
        <dbReference type="PROSITE" id="PS50949"/>
    </source>
</evidence>
<evidence type="ECO:0000313" key="7">
    <source>
        <dbReference type="Proteomes" id="UP000183508"/>
    </source>
</evidence>
<dbReference type="PANTHER" id="PTHR43537:SF5">
    <property type="entry name" value="UXU OPERON TRANSCRIPTIONAL REGULATOR"/>
    <property type="match status" value="1"/>
</dbReference>
<dbReference type="Pfam" id="PF00392">
    <property type="entry name" value="GntR"/>
    <property type="match status" value="1"/>
</dbReference>
<evidence type="ECO:0000313" key="6">
    <source>
        <dbReference type="EMBL" id="SFU48289.1"/>
    </source>
</evidence>
<dbReference type="SMART" id="SM00895">
    <property type="entry name" value="FCD"/>
    <property type="match status" value="1"/>
</dbReference>
<evidence type="ECO:0000256" key="4">
    <source>
        <dbReference type="SAM" id="MobiDB-lite"/>
    </source>
</evidence>
<sequence>MEKIPRSRLSDVVVDRIKAMIQSGEYPPGKRLPSEKDLAEAFGVSRMCIREALSVLAAARIIEVRHGEGSFVRQVDVSTYIPPVAASLLNFPEAALHLLEVRILLEAGAAELAAARADEETVRQMEEALAAYWDEVSAHGTGANSDLRLHRAIARATQNPVLVELMDRISDLVAEGMAYTLGKNQGDAERVRQVADEHAAIVAAIRQHDAAAARTAMVDHLENVRGKLVRLVTRTVPRAQEVQAGAPPASPQGQEPPVQAPRARTKGTYSGEDEA</sequence>
<protein>
    <submittedName>
        <fullName evidence="6">GntR family transcriptional regulator, transcriptional repressor for pyruvate dehydrogenase complex</fullName>
    </submittedName>
</protein>
<dbReference type="PRINTS" id="PR00035">
    <property type="entry name" value="HTHGNTR"/>
</dbReference>
<dbReference type="PANTHER" id="PTHR43537">
    <property type="entry name" value="TRANSCRIPTIONAL REGULATOR, GNTR FAMILY"/>
    <property type="match status" value="1"/>
</dbReference>
<evidence type="ECO:0000256" key="1">
    <source>
        <dbReference type="ARBA" id="ARBA00023015"/>
    </source>
</evidence>
<dbReference type="Pfam" id="PF07729">
    <property type="entry name" value="FCD"/>
    <property type="match status" value="1"/>
</dbReference>
<dbReference type="CDD" id="cd07377">
    <property type="entry name" value="WHTH_GntR"/>
    <property type="match status" value="1"/>
</dbReference>
<dbReference type="RefSeq" id="WP_074949648.1">
    <property type="nucleotide sequence ID" value="NZ_FPBV01000002.1"/>
</dbReference>
<organism evidence="6 7">
    <name type="scientific">Alicyclobacillus macrosporangiidus</name>
    <dbReference type="NCBI Taxonomy" id="392015"/>
    <lineage>
        <taxon>Bacteria</taxon>
        <taxon>Bacillati</taxon>
        <taxon>Bacillota</taxon>
        <taxon>Bacilli</taxon>
        <taxon>Bacillales</taxon>
        <taxon>Alicyclobacillaceae</taxon>
        <taxon>Alicyclobacillus</taxon>
    </lineage>
</organism>
<dbReference type="STRING" id="392015.SAMN05421543_102229"/>
<dbReference type="PROSITE" id="PS50949">
    <property type="entry name" value="HTH_GNTR"/>
    <property type="match status" value="1"/>
</dbReference>
<evidence type="ECO:0000256" key="2">
    <source>
        <dbReference type="ARBA" id="ARBA00023125"/>
    </source>
</evidence>
<dbReference type="GO" id="GO:0003700">
    <property type="term" value="F:DNA-binding transcription factor activity"/>
    <property type="evidence" value="ECO:0007669"/>
    <property type="project" value="InterPro"/>
</dbReference>